<evidence type="ECO:0000259" key="3">
    <source>
        <dbReference type="Pfam" id="PF00884"/>
    </source>
</evidence>
<reference evidence="4 5" key="1">
    <citation type="submission" date="2016-10" db="EMBL/GenBank/DDBJ databases">
        <authorList>
            <person name="de Groot N.N."/>
        </authorList>
    </citation>
    <scope>NUCLEOTIDE SEQUENCE [LARGE SCALE GENOMIC DNA]</scope>
    <source>
        <strain evidence="4 5">DSM 21800</strain>
    </source>
</reference>
<sequence>MTSSTPRPSTAQPHVLLLHCHDLGRHLGCYGARTVSAPRLDALAAESVVAEQMFCSAPQCSPSRASMFTGRWPHSNGVLGLTHDGFGWDLNADERHLADRLGAAGYRSELIGMHHESARISDQQVAERLGFDRVQTGGSDREVVERAKQAMDRLASSTGSDPSTGPFYLQVGFSAPHRAPGARDAPGVMGFLGNHIEPDDSLGVEVPRYLADTDSAREEIAELQGAIAHMDDCVGQVLDELDRRGLTDNTITIFVTDHGLALPRSKCSLYDPGMEIAFLIRWPDRGWTGGRLDEVLLNLDIVPTLLDALGLAEQPEQSAGPPLQGRSFRPLLDGDRDALDERSEIFGEITYHDYYDPRRSIRTDRHKLIVNFSSAPTFMDPSQGWVRRCVPVAAPGEPDGRGNLGSHPAVELYDLAADPLELTDLAADPEHATVRDDLLGRLTRWMTDTGDPLLDGAVTSPLHRRSLEMLRQPEALPR</sequence>
<evidence type="ECO:0000313" key="4">
    <source>
        <dbReference type="EMBL" id="SDS80061.1"/>
    </source>
</evidence>
<dbReference type="CDD" id="cd16027">
    <property type="entry name" value="SGSH"/>
    <property type="match status" value="1"/>
</dbReference>
<dbReference type="Gene3D" id="3.40.720.10">
    <property type="entry name" value="Alkaline Phosphatase, subunit A"/>
    <property type="match status" value="1"/>
</dbReference>
<dbReference type="Proteomes" id="UP000199103">
    <property type="component" value="Chromosome I"/>
</dbReference>
<protein>
    <submittedName>
        <fullName evidence="4">Arylsulfatase A</fullName>
    </submittedName>
</protein>
<dbReference type="SUPFAM" id="SSF53649">
    <property type="entry name" value="Alkaline phosphatase-like"/>
    <property type="match status" value="1"/>
</dbReference>
<dbReference type="InterPro" id="IPR017850">
    <property type="entry name" value="Alkaline_phosphatase_core_sf"/>
</dbReference>
<organism evidence="4 5">
    <name type="scientific">Microlunatus soli</name>
    <dbReference type="NCBI Taxonomy" id="630515"/>
    <lineage>
        <taxon>Bacteria</taxon>
        <taxon>Bacillati</taxon>
        <taxon>Actinomycetota</taxon>
        <taxon>Actinomycetes</taxon>
        <taxon>Propionibacteriales</taxon>
        <taxon>Propionibacteriaceae</taxon>
        <taxon>Microlunatus</taxon>
    </lineage>
</organism>
<name>A0A1H1V6E2_9ACTN</name>
<dbReference type="Pfam" id="PF00884">
    <property type="entry name" value="Sulfatase"/>
    <property type="match status" value="1"/>
</dbReference>
<dbReference type="PANTHER" id="PTHR42693">
    <property type="entry name" value="ARYLSULFATASE FAMILY MEMBER"/>
    <property type="match status" value="1"/>
</dbReference>
<comment type="similarity">
    <text evidence="1">Belongs to the sulfatase family.</text>
</comment>
<dbReference type="GO" id="GO:0004065">
    <property type="term" value="F:arylsulfatase activity"/>
    <property type="evidence" value="ECO:0007669"/>
    <property type="project" value="TreeGrafter"/>
</dbReference>
<dbReference type="STRING" id="630515.SAMN04489812_3076"/>
<evidence type="ECO:0000313" key="5">
    <source>
        <dbReference type="Proteomes" id="UP000199103"/>
    </source>
</evidence>
<dbReference type="AlphaFoldDB" id="A0A1H1V6E2"/>
<dbReference type="OrthoDB" id="9777306at2"/>
<dbReference type="EMBL" id="LT629772">
    <property type="protein sequence ID" value="SDS80061.1"/>
    <property type="molecule type" value="Genomic_DNA"/>
</dbReference>
<gene>
    <name evidence="4" type="ORF">SAMN04489812_3076</name>
</gene>
<proteinExistence type="inferred from homology"/>
<accession>A0A1H1V6E2</accession>
<dbReference type="RefSeq" id="WP_091526148.1">
    <property type="nucleotide sequence ID" value="NZ_LT629772.1"/>
</dbReference>
<dbReference type="InterPro" id="IPR000917">
    <property type="entry name" value="Sulfatase_N"/>
</dbReference>
<dbReference type="InterPro" id="IPR050738">
    <property type="entry name" value="Sulfatase"/>
</dbReference>
<keyword evidence="2" id="KW-0378">Hydrolase</keyword>
<evidence type="ECO:0000256" key="2">
    <source>
        <dbReference type="ARBA" id="ARBA00022801"/>
    </source>
</evidence>
<keyword evidence="5" id="KW-1185">Reference proteome</keyword>
<feature type="domain" description="Sulfatase N-terminal" evidence="3">
    <location>
        <begin position="13"/>
        <end position="310"/>
    </location>
</feature>
<evidence type="ECO:0000256" key="1">
    <source>
        <dbReference type="ARBA" id="ARBA00008779"/>
    </source>
</evidence>
<dbReference type="PANTHER" id="PTHR42693:SF53">
    <property type="entry name" value="ENDO-4-O-SULFATASE"/>
    <property type="match status" value="1"/>
</dbReference>